<dbReference type="EMBL" id="CAEZVB010000141">
    <property type="protein sequence ID" value="CAB4633414.1"/>
    <property type="molecule type" value="Genomic_DNA"/>
</dbReference>
<dbReference type="InterPro" id="IPR039420">
    <property type="entry name" value="WalR-like"/>
</dbReference>
<evidence type="ECO:0000256" key="1">
    <source>
        <dbReference type="ARBA" id="ARBA00023125"/>
    </source>
</evidence>
<dbReference type="InterPro" id="IPR016032">
    <property type="entry name" value="Sig_transdc_resp-reg_C-effctor"/>
</dbReference>
<dbReference type="SMART" id="SM00448">
    <property type="entry name" value="REC"/>
    <property type="match status" value="1"/>
</dbReference>
<evidence type="ECO:0000259" key="2">
    <source>
        <dbReference type="PROSITE" id="PS50110"/>
    </source>
</evidence>
<organism evidence="3">
    <name type="scientific">freshwater metagenome</name>
    <dbReference type="NCBI Taxonomy" id="449393"/>
    <lineage>
        <taxon>unclassified sequences</taxon>
        <taxon>metagenomes</taxon>
        <taxon>ecological metagenomes</taxon>
    </lineage>
</organism>
<dbReference type="Gene3D" id="3.40.50.2300">
    <property type="match status" value="1"/>
</dbReference>
<dbReference type="Pfam" id="PF00072">
    <property type="entry name" value="Response_reg"/>
    <property type="match status" value="1"/>
</dbReference>
<dbReference type="SUPFAM" id="SSF46894">
    <property type="entry name" value="C-terminal effector domain of the bipartite response regulators"/>
    <property type="match status" value="1"/>
</dbReference>
<dbReference type="EMBL" id="CAEZWR010000078">
    <property type="protein sequence ID" value="CAB4664958.1"/>
    <property type="molecule type" value="Genomic_DNA"/>
</dbReference>
<evidence type="ECO:0000313" key="4">
    <source>
        <dbReference type="EMBL" id="CAB4664958.1"/>
    </source>
</evidence>
<dbReference type="GO" id="GO:0000160">
    <property type="term" value="P:phosphorelay signal transduction system"/>
    <property type="evidence" value="ECO:0007669"/>
    <property type="project" value="InterPro"/>
</dbReference>
<proteinExistence type="predicted"/>
<dbReference type="PANTHER" id="PTHR43214">
    <property type="entry name" value="TWO-COMPONENT RESPONSE REGULATOR"/>
    <property type="match status" value="1"/>
</dbReference>
<dbReference type="Gene3D" id="1.10.10.10">
    <property type="entry name" value="Winged helix-like DNA-binding domain superfamily/Winged helix DNA-binding domain"/>
    <property type="match status" value="1"/>
</dbReference>
<dbReference type="GO" id="GO:0003677">
    <property type="term" value="F:DNA binding"/>
    <property type="evidence" value="ECO:0007669"/>
    <property type="project" value="UniProtKB-KW"/>
</dbReference>
<keyword evidence="1" id="KW-0238">DNA-binding</keyword>
<dbReference type="SMART" id="SM00421">
    <property type="entry name" value="HTH_LUXR"/>
    <property type="match status" value="1"/>
</dbReference>
<feature type="domain" description="Response regulatory" evidence="2">
    <location>
        <begin position="9"/>
        <end position="128"/>
    </location>
</feature>
<dbReference type="PROSITE" id="PS50110">
    <property type="entry name" value="RESPONSE_REGULATORY"/>
    <property type="match status" value="1"/>
</dbReference>
<dbReference type="InterPro" id="IPR000792">
    <property type="entry name" value="Tscrpt_reg_LuxR_C"/>
</dbReference>
<dbReference type="CDD" id="cd00156">
    <property type="entry name" value="REC"/>
    <property type="match status" value="1"/>
</dbReference>
<evidence type="ECO:0000313" key="3">
    <source>
        <dbReference type="EMBL" id="CAB4633414.1"/>
    </source>
</evidence>
<protein>
    <submittedName>
        <fullName evidence="3">Unannotated protein</fullName>
    </submittedName>
</protein>
<sequence>MNAGMNQAHVLVVDNHAFTLATLHGALQGRGLNVQAAKSAREAIELADHEKFDVALLDLDLGVGPTGIDLAIELRNRNQSLGIIILTSYRDPRLAGHELQGIPRGGVYICKSDVTDVTQLVRVIQEVSNQPLASRKRTSFVTGPTAELTDAQVEILVAVGSGATTREISVRRGVSESAVEQMLNRICDRLLIKKDGRFNQRVQLVQALHELRGQGVGDSNAH</sequence>
<dbReference type="AlphaFoldDB" id="A0A6J6JA13"/>
<accession>A0A6J6JA13</accession>
<reference evidence="3" key="1">
    <citation type="submission" date="2020-05" db="EMBL/GenBank/DDBJ databases">
        <authorList>
            <person name="Chiriac C."/>
            <person name="Salcher M."/>
            <person name="Ghai R."/>
            <person name="Kavagutti S V."/>
        </authorList>
    </citation>
    <scope>NUCLEOTIDE SEQUENCE</scope>
</reference>
<dbReference type="InterPro" id="IPR011006">
    <property type="entry name" value="CheY-like_superfamily"/>
</dbReference>
<dbReference type="SUPFAM" id="SSF52172">
    <property type="entry name" value="CheY-like"/>
    <property type="match status" value="1"/>
</dbReference>
<dbReference type="InterPro" id="IPR001789">
    <property type="entry name" value="Sig_transdc_resp-reg_receiver"/>
</dbReference>
<gene>
    <name evidence="3" type="ORF">UFOPK1908_01610</name>
    <name evidence="4" type="ORF">UFOPK2282_00779</name>
</gene>
<dbReference type="InterPro" id="IPR036388">
    <property type="entry name" value="WH-like_DNA-bd_sf"/>
</dbReference>
<dbReference type="GO" id="GO:0006355">
    <property type="term" value="P:regulation of DNA-templated transcription"/>
    <property type="evidence" value="ECO:0007669"/>
    <property type="project" value="InterPro"/>
</dbReference>
<name>A0A6J6JA13_9ZZZZ</name>